<dbReference type="OrthoDB" id="5226086at2759"/>
<dbReference type="AlphaFoldDB" id="A0A9P6I053"/>
<feature type="transmembrane region" description="Helical" evidence="2">
    <location>
        <begin position="32"/>
        <end position="58"/>
    </location>
</feature>
<keyword evidence="2" id="KW-1133">Transmembrane helix</keyword>
<evidence type="ECO:0000256" key="2">
    <source>
        <dbReference type="SAM" id="Phobius"/>
    </source>
</evidence>
<feature type="transmembrane region" description="Helical" evidence="2">
    <location>
        <begin position="6"/>
        <end position="25"/>
    </location>
</feature>
<feature type="transmembrane region" description="Helical" evidence="2">
    <location>
        <begin position="208"/>
        <end position="226"/>
    </location>
</feature>
<reference evidence="3" key="2">
    <citation type="submission" date="2020-11" db="EMBL/GenBank/DDBJ databases">
        <title>Whole genome sequencing of Colletotrichum sp.</title>
        <authorList>
            <person name="Li H."/>
        </authorList>
    </citation>
    <scope>NUCLEOTIDE SEQUENCE</scope>
    <source>
        <strain evidence="3">CkLH20</strain>
    </source>
</reference>
<protein>
    <submittedName>
        <fullName evidence="3">Uncharacterized protein</fullName>
    </submittedName>
</protein>
<feature type="region of interest" description="Disordered" evidence="1">
    <location>
        <begin position="339"/>
        <end position="367"/>
    </location>
</feature>
<evidence type="ECO:0000256" key="1">
    <source>
        <dbReference type="SAM" id="MobiDB-lite"/>
    </source>
</evidence>
<sequence>MAPPAGLARWLAVFIVLSVNGFVALSRAIPLLLLLNFAVSAWLVGHFTVIWLILPFYMGNDLSSTGSSGLAAAGITILSLYAVILFFALGSCLVLWYRSFLLWWFESSRFPAAANTGLKTTMQWYYGFDFWFEARLDPSKTRRLDRTYADRGEYALLDHYCTWLWTPVCLQTIKPYLLVMVFVTVHQSFVLAVLAWSVSRRSWRNTTSAFSALAVFFPLLILWLKLTPFIRKWTMLAVQNRTAFEYRNFVHRRRRPTWRMAVWDGRHLRRYSATFNPWDLGDWKANCRAALGEHWWQWPLFWLQPTRVHRYGSYDGSDLPLGDRWLDFLATRHDPGIVSFGPTGDDNDDNNLDSDYDSDSSGGGSSVIELVGIRPAPEPAPLPAAVVRNRTTYSSEY</sequence>
<feature type="transmembrane region" description="Helical" evidence="2">
    <location>
        <begin position="70"/>
        <end position="97"/>
    </location>
</feature>
<feature type="transmembrane region" description="Helical" evidence="2">
    <location>
        <begin position="176"/>
        <end position="196"/>
    </location>
</feature>
<comment type="caution">
    <text evidence="3">The sequence shown here is derived from an EMBL/GenBank/DDBJ whole genome shotgun (WGS) entry which is preliminary data.</text>
</comment>
<organism evidence="3 4">
    <name type="scientific">Colletotrichum karsti</name>
    <dbReference type="NCBI Taxonomy" id="1095194"/>
    <lineage>
        <taxon>Eukaryota</taxon>
        <taxon>Fungi</taxon>
        <taxon>Dikarya</taxon>
        <taxon>Ascomycota</taxon>
        <taxon>Pezizomycotina</taxon>
        <taxon>Sordariomycetes</taxon>
        <taxon>Hypocreomycetidae</taxon>
        <taxon>Glomerellales</taxon>
        <taxon>Glomerellaceae</taxon>
        <taxon>Colletotrichum</taxon>
        <taxon>Colletotrichum boninense species complex</taxon>
    </lineage>
</organism>
<keyword evidence="4" id="KW-1185">Reference proteome</keyword>
<dbReference type="GeneID" id="62166041"/>
<dbReference type="RefSeq" id="XP_038741887.1">
    <property type="nucleotide sequence ID" value="XM_038892967.1"/>
</dbReference>
<keyword evidence="2" id="KW-0472">Membrane</keyword>
<gene>
    <name evidence="3" type="ORF">CkaCkLH20_10253</name>
</gene>
<name>A0A9P6I053_9PEZI</name>
<proteinExistence type="predicted"/>
<keyword evidence="2" id="KW-0812">Transmembrane</keyword>
<evidence type="ECO:0000313" key="3">
    <source>
        <dbReference type="EMBL" id="KAF9872426.1"/>
    </source>
</evidence>
<dbReference type="Proteomes" id="UP000781932">
    <property type="component" value="Unassembled WGS sequence"/>
</dbReference>
<dbReference type="EMBL" id="JAATWM020000038">
    <property type="protein sequence ID" value="KAF9872426.1"/>
    <property type="molecule type" value="Genomic_DNA"/>
</dbReference>
<accession>A0A9P6I053</accession>
<feature type="compositionally biased region" description="Acidic residues" evidence="1">
    <location>
        <begin position="345"/>
        <end position="358"/>
    </location>
</feature>
<reference evidence="3" key="1">
    <citation type="submission" date="2020-03" db="EMBL/GenBank/DDBJ databases">
        <authorList>
            <person name="He L."/>
        </authorList>
    </citation>
    <scope>NUCLEOTIDE SEQUENCE</scope>
    <source>
        <strain evidence="3">CkLH20</strain>
    </source>
</reference>
<evidence type="ECO:0000313" key="4">
    <source>
        <dbReference type="Proteomes" id="UP000781932"/>
    </source>
</evidence>